<evidence type="ECO:0000256" key="1">
    <source>
        <dbReference type="ARBA" id="ARBA00022801"/>
    </source>
</evidence>
<organism evidence="3 4">
    <name type="scientific">Ostreibacterium oceani</name>
    <dbReference type="NCBI Taxonomy" id="2654998"/>
    <lineage>
        <taxon>Bacteria</taxon>
        <taxon>Pseudomonadati</taxon>
        <taxon>Pseudomonadota</taxon>
        <taxon>Gammaproteobacteria</taxon>
        <taxon>Cardiobacteriales</taxon>
        <taxon>Ostreibacteriaceae</taxon>
        <taxon>Ostreibacterium</taxon>
    </lineage>
</organism>
<sequence length="446" mass="49651">MHWKHLLTDKRLGKTQSAKEHDRSAFQKDVDRIIFSSAFRRLQDKTQVFPLAKNDYVRTRLTHSLEVASVGRSLGTLVGKHIVQKHTDLTHITPEDIGSIVAAACLAHDIGNPPFGHFGEAAIRAFFTERPVGQAICQQLTPAQQADLTHFEGNAQGFRIVTRLQNPDIAGGLQLTQTTLGAFCKYPCTRAHYNPNNIATKKNGLIIADVPYFQAIANELGIIQTAAQAWVRHPLVYLMEAADDICYAIIDIEDAHQVKAVSYHDAIGLLQPLAGNYDHLRFQQMRSRSDQISFLRAKAIGNLLHQAVEAFIDNEDRLLAGNYPQSIVKAIPDHDALNALTQFAEKNIYNYPQVVETEMAGYRILGDLMEMFCSMIEDMAQHADNPSNAKAASNMLFNLLPTRFIGPERKIATCPYQRTLSIGDFVSGMTDSYAVSLHQKLTGIKL</sequence>
<feature type="domain" description="HD/PDEase" evidence="2">
    <location>
        <begin position="56"/>
        <end position="257"/>
    </location>
</feature>
<reference evidence="3 4" key="1">
    <citation type="submission" date="2019-10" db="EMBL/GenBank/DDBJ databases">
        <title>Cardiobacteriales fam. a chemoheterotrophic member of the order Cardiobacteriales, and proposal of Cardiobacteriales fam. nov.</title>
        <authorList>
            <person name="Wang C."/>
        </authorList>
    </citation>
    <scope>NUCLEOTIDE SEQUENCE [LARGE SCALE GENOMIC DNA]</scope>
    <source>
        <strain evidence="3 4">ML27</strain>
    </source>
</reference>
<dbReference type="AlphaFoldDB" id="A0A6N7EYR7"/>
<dbReference type="GO" id="GO:0006203">
    <property type="term" value="P:dGTP catabolic process"/>
    <property type="evidence" value="ECO:0007669"/>
    <property type="project" value="TreeGrafter"/>
</dbReference>
<dbReference type="NCBIfam" id="NF002205">
    <property type="entry name" value="PRK01096.1"/>
    <property type="match status" value="1"/>
</dbReference>
<dbReference type="InterPro" id="IPR006261">
    <property type="entry name" value="dGTPase"/>
</dbReference>
<dbReference type="PANTHER" id="PTHR11373:SF32">
    <property type="entry name" value="DEOXYGUANOSINETRIPHOSPHATE TRIPHOSPHOHYDROLASE"/>
    <property type="match status" value="1"/>
</dbReference>
<protein>
    <submittedName>
        <fullName evidence="3">Deoxyguanosinetriphosphate triphosphohydrolase</fullName>
    </submittedName>
</protein>
<dbReference type="Proteomes" id="UP000471298">
    <property type="component" value="Unassembled WGS sequence"/>
</dbReference>
<dbReference type="Gene3D" id="1.10.3550.10">
    <property type="entry name" value="eoxyguanosinetriphosphate triphosphohydrolase domain-like"/>
    <property type="match status" value="1"/>
</dbReference>
<dbReference type="Gene3D" id="1.10.3410.10">
    <property type="entry name" value="putative deoxyguanosinetriphosphate triphosphohydrolase like domain"/>
    <property type="match status" value="1"/>
</dbReference>
<proteinExistence type="predicted"/>
<evidence type="ECO:0000313" key="4">
    <source>
        <dbReference type="Proteomes" id="UP000471298"/>
    </source>
</evidence>
<dbReference type="SMART" id="SM00471">
    <property type="entry name" value="HDc"/>
    <property type="match status" value="1"/>
</dbReference>
<dbReference type="SUPFAM" id="SSF109604">
    <property type="entry name" value="HD-domain/PDEase-like"/>
    <property type="match status" value="1"/>
</dbReference>
<comment type="caution">
    <text evidence="3">The sequence shown here is derived from an EMBL/GenBank/DDBJ whole genome shotgun (WGS) entry which is preliminary data.</text>
</comment>
<dbReference type="InterPro" id="IPR003607">
    <property type="entry name" value="HD/PDEase_dom"/>
</dbReference>
<dbReference type="EMBL" id="WHNW01000010">
    <property type="protein sequence ID" value="MPV86700.1"/>
    <property type="molecule type" value="Genomic_DNA"/>
</dbReference>
<evidence type="ECO:0000313" key="3">
    <source>
        <dbReference type="EMBL" id="MPV86700.1"/>
    </source>
</evidence>
<dbReference type="Gene3D" id="1.10.3210.10">
    <property type="entry name" value="Hypothetical protein af1432"/>
    <property type="match status" value="1"/>
</dbReference>
<dbReference type="InterPro" id="IPR050135">
    <property type="entry name" value="dGTPase-like"/>
</dbReference>
<name>A0A6N7EYR7_9GAMM</name>
<dbReference type="InterPro" id="IPR006674">
    <property type="entry name" value="HD_domain"/>
</dbReference>
<dbReference type="InterPro" id="IPR023293">
    <property type="entry name" value="dGTP_triP_hydro_central_sf"/>
</dbReference>
<keyword evidence="4" id="KW-1185">Reference proteome</keyword>
<dbReference type="Pfam" id="PF01966">
    <property type="entry name" value="HD"/>
    <property type="match status" value="1"/>
</dbReference>
<dbReference type="GO" id="GO:0008832">
    <property type="term" value="F:dGTPase activity"/>
    <property type="evidence" value="ECO:0007669"/>
    <property type="project" value="TreeGrafter"/>
</dbReference>
<gene>
    <name evidence="3" type="ORF">GCU85_08180</name>
</gene>
<keyword evidence="1 3" id="KW-0378">Hydrolase</keyword>
<dbReference type="FunCoup" id="A0A6N7EYR7">
    <property type="interactions" value="124"/>
</dbReference>
<dbReference type="InParanoid" id="A0A6N7EYR7"/>
<dbReference type="InterPro" id="IPR027432">
    <property type="entry name" value="dGTP_triphosphohydrolase_C"/>
</dbReference>
<dbReference type="NCBIfam" id="TIGR01353">
    <property type="entry name" value="dGTP_triPase"/>
    <property type="match status" value="1"/>
</dbReference>
<dbReference type="PANTHER" id="PTHR11373">
    <property type="entry name" value="DEOXYNUCLEOSIDE TRIPHOSPHATE TRIPHOSPHOHYDROLASE"/>
    <property type="match status" value="1"/>
</dbReference>
<evidence type="ECO:0000259" key="2">
    <source>
        <dbReference type="SMART" id="SM00471"/>
    </source>
</evidence>
<accession>A0A6N7EYR7</accession>